<dbReference type="OrthoDB" id="71634at2759"/>
<dbReference type="EMBL" id="FN649752">
    <property type="protein sequence ID" value="CBJ27626.1"/>
    <property type="molecule type" value="Genomic_DNA"/>
</dbReference>
<protein>
    <submittedName>
        <fullName evidence="2">Uncharacterized protein</fullName>
    </submittedName>
</protein>
<evidence type="ECO:0000313" key="3">
    <source>
        <dbReference type="Proteomes" id="UP000002630"/>
    </source>
</evidence>
<name>D7G6P1_ECTSI</name>
<organism evidence="2 3">
    <name type="scientific">Ectocarpus siliculosus</name>
    <name type="common">Brown alga</name>
    <name type="synonym">Conferva siliculosa</name>
    <dbReference type="NCBI Taxonomy" id="2880"/>
    <lineage>
        <taxon>Eukaryota</taxon>
        <taxon>Sar</taxon>
        <taxon>Stramenopiles</taxon>
        <taxon>Ochrophyta</taxon>
        <taxon>PX clade</taxon>
        <taxon>Phaeophyceae</taxon>
        <taxon>Ectocarpales</taxon>
        <taxon>Ectocarpaceae</taxon>
        <taxon>Ectocarpus</taxon>
    </lineage>
</organism>
<dbReference type="EMBL" id="FN649025">
    <property type="protein sequence ID" value="CBJ27626.1"/>
    <property type="molecule type" value="Genomic_DNA"/>
</dbReference>
<evidence type="ECO:0000256" key="1">
    <source>
        <dbReference type="SAM" id="MobiDB-lite"/>
    </source>
</evidence>
<keyword evidence="3" id="KW-1185">Reference proteome</keyword>
<feature type="region of interest" description="Disordered" evidence="1">
    <location>
        <begin position="418"/>
        <end position="440"/>
    </location>
</feature>
<feature type="region of interest" description="Disordered" evidence="1">
    <location>
        <begin position="201"/>
        <end position="247"/>
    </location>
</feature>
<feature type="compositionally biased region" description="Basic residues" evidence="1">
    <location>
        <begin position="229"/>
        <end position="241"/>
    </location>
</feature>
<proteinExistence type="predicted"/>
<dbReference type="AlphaFoldDB" id="D7G6P1"/>
<sequence length="514" mass="57048">MVGIAAGRSLEGQNAARLAMTWKDRQRTRVPLVDLDDNPFCVERRTNEEWHMMQLNKNPSLVHLTSADVPRTASFMVDSEKPFREFSRKKRNLLTWSLRATSASDAAAQATANKTHMPTRRLSTTVPSDLDGTDIGELFNMEQGVSGRVLHPTDRVEVDVDTLPTLEPYRREVVAQQPITFGHRPLSASRMFNPCTMATSCGTPSDGHHPSTGGIRERKKGGGGQKGGSSRKRGRNNKPRRTTGLSAPMLKALLKGDTPTGEGGAALVTAYQQQQEPLEPNGNIVSRDSTPKPNYLVLGGQEDSTDSFVDSEKLDESMWRSVDDLGRGEALGELEPWLQTSSQEGLGHGRRRLGNTKEGLELQRIFSTERPPWDGAPAPLPAPQHTRRAISSLLIPDPDERLRDKLIKFRKAAAGVPVTASSTKDEREQKLRPFNPTPTGRWELCPATPRAVIARQEIRRLSELREERDSAMAKKVRQAELGVLFKKIAPSEKLYRKTLQIAQERFRHQGTAAT</sequence>
<evidence type="ECO:0000313" key="2">
    <source>
        <dbReference type="EMBL" id="CBJ27626.1"/>
    </source>
</evidence>
<gene>
    <name evidence="2" type="ORF">Esi_0079_0069</name>
</gene>
<accession>D7G6P1</accession>
<reference evidence="2 3" key="1">
    <citation type="journal article" date="2010" name="Nature">
        <title>The Ectocarpus genome and the independent evolution of multicellularity in brown algae.</title>
        <authorList>
            <person name="Cock J.M."/>
            <person name="Sterck L."/>
            <person name="Rouze P."/>
            <person name="Scornet D."/>
            <person name="Allen A.E."/>
            <person name="Amoutzias G."/>
            <person name="Anthouard V."/>
            <person name="Artiguenave F."/>
            <person name="Aury J.M."/>
            <person name="Badger J.H."/>
            <person name="Beszteri B."/>
            <person name="Billiau K."/>
            <person name="Bonnet E."/>
            <person name="Bothwell J.H."/>
            <person name="Bowler C."/>
            <person name="Boyen C."/>
            <person name="Brownlee C."/>
            <person name="Carrano C.J."/>
            <person name="Charrier B."/>
            <person name="Cho G.Y."/>
            <person name="Coelho S.M."/>
            <person name="Collen J."/>
            <person name="Corre E."/>
            <person name="Da Silva C."/>
            <person name="Delage L."/>
            <person name="Delaroque N."/>
            <person name="Dittami S.M."/>
            <person name="Doulbeau S."/>
            <person name="Elias M."/>
            <person name="Farnham G."/>
            <person name="Gachon C.M."/>
            <person name="Gschloessl B."/>
            <person name="Heesch S."/>
            <person name="Jabbari K."/>
            <person name="Jubin C."/>
            <person name="Kawai H."/>
            <person name="Kimura K."/>
            <person name="Kloareg B."/>
            <person name="Kupper F.C."/>
            <person name="Lang D."/>
            <person name="Le Bail A."/>
            <person name="Leblanc C."/>
            <person name="Lerouge P."/>
            <person name="Lohr M."/>
            <person name="Lopez P.J."/>
            <person name="Martens C."/>
            <person name="Maumus F."/>
            <person name="Michel G."/>
            <person name="Miranda-Saavedra D."/>
            <person name="Morales J."/>
            <person name="Moreau H."/>
            <person name="Motomura T."/>
            <person name="Nagasato C."/>
            <person name="Napoli C.A."/>
            <person name="Nelson D.R."/>
            <person name="Nyvall-Collen P."/>
            <person name="Peters A.F."/>
            <person name="Pommier C."/>
            <person name="Potin P."/>
            <person name="Poulain J."/>
            <person name="Quesneville H."/>
            <person name="Read B."/>
            <person name="Rensing S.A."/>
            <person name="Ritter A."/>
            <person name="Rousvoal S."/>
            <person name="Samanta M."/>
            <person name="Samson G."/>
            <person name="Schroeder D.C."/>
            <person name="Segurens B."/>
            <person name="Strittmatter M."/>
            <person name="Tonon T."/>
            <person name="Tregear J.W."/>
            <person name="Valentin K."/>
            <person name="von Dassow P."/>
            <person name="Yamagishi T."/>
            <person name="Van de Peer Y."/>
            <person name="Wincker P."/>
        </authorList>
    </citation>
    <scope>NUCLEOTIDE SEQUENCE [LARGE SCALE GENOMIC DNA]</scope>
    <source>
        <strain evidence="3">Ec32 / CCAP1310/4</strain>
    </source>
</reference>
<dbReference type="Proteomes" id="UP000002630">
    <property type="component" value="Linkage Group LG27"/>
</dbReference>
<dbReference type="InParanoid" id="D7G6P1"/>